<organism evidence="2 3">
    <name type="scientific">Plakobranchus ocellatus</name>
    <dbReference type="NCBI Taxonomy" id="259542"/>
    <lineage>
        <taxon>Eukaryota</taxon>
        <taxon>Metazoa</taxon>
        <taxon>Spiralia</taxon>
        <taxon>Lophotrochozoa</taxon>
        <taxon>Mollusca</taxon>
        <taxon>Gastropoda</taxon>
        <taxon>Heterobranchia</taxon>
        <taxon>Euthyneura</taxon>
        <taxon>Panpulmonata</taxon>
        <taxon>Sacoglossa</taxon>
        <taxon>Placobranchoidea</taxon>
        <taxon>Plakobranchidae</taxon>
        <taxon>Plakobranchus</taxon>
    </lineage>
</organism>
<keyword evidence="3" id="KW-1185">Reference proteome</keyword>
<protein>
    <submittedName>
        <fullName evidence="2">Uncharacterized protein</fullName>
    </submittedName>
</protein>
<accession>A0AAV4DPV0</accession>
<dbReference type="PANTHER" id="PTHR32061">
    <property type="entry name" value="NMDA RECEPTOR SYNAPTONUCLEAR SIGNALING AND NEURONAL MIGRATION FACTOR"/>
    <property type="match status" value="1"/>
</dbReference>
<evidence type="ECO:0000313" key="3">
    <source>
        <dbReference type="Proteomes" id="UP000735302"/>
    </source>
</evidence>
<proteinExistence type="predicted"/>
<dbReference type="GO" id="GO:0048168">
    <property type="term" value="P:regulation of neuronal synaptic plasticity"/>
    <property type="evidence" value="ECO:0007669"/>
    <property type="project" value="InterPro"/>
</dbReference>
<dbReference type="AlphaFoldDB" id="A0AAV4DPV0"/>
<evidence type="ECO:0000256" key="1">
    <source>
        <dbReference type="SAM" id="MobiDB-lite"/>
    </source>
</evidence>
<sequence length="259" mass="29651">RSSVRLKNDIVRLPPIGIDSKRPGSEDQYSTSPLPIKQDTPPEPQPLPEIQRLPKPPVRETKPKPEIRWTLTEAEEVKWKSEQRQEMLSVPNPGYVPPRLVLISSHMPWCQSMANAVKKYGRILYIVYLEDTGRGQLEDTGQDSWKTLVETANRHWSTQLENTGECQTQLDHFSPGSKALSIMLIGQGGPGYFYLLKSFVMTPQKLKRSKYNCMREFWRQLAAMVSKLMPEDACIHLVGTEFDTSEQGKKVNLRTWSKV</sequence>
<dbReference type="GO" id="GO:2001222">
    <property type="term" value="P:regulation of neuron migration"/>
    <property type="evidence" value="ECO:0007669"/>
    <property type="project" value="InterPro"/>
</dbReference>
<comment type="caution">
    <text evidence="2">The sequence shown here is derived from an EMBL/GenBank/DDBJ whole genome shotgun (WGS) entry which is preliminary data.</text>
</comment>
<feature type="compositionally biased region" description="Basic and acidic residues" evidence="1">
    <location>
        <begin position="1"/>
        <end position="10"/>
    </location>
</feature>
<dbReference type="EMBL" id="BLXT01008134">
    <property type="protein sequence ID" value="GFO46019.1"/>
    <property type="molecule type" value="Genomic_DNA"/>
</dbReference>
<feature type="non-terminal residue" evidence="2">
    <location>
        <position position="1"/>
    </location>
</feature>
<dbReference type="InterPro" id="IPR033374">
    <property type="entry name" value="NSMF"/>
</dbReference>
<dbReference type="Proteomes" id="UP000735302">
    <property type="component" value="Unassembled WGS sequence"/>
</dbReference>
<gene>
    <name evidence="2" type="ORF">PoB_007252400</name>
</gene>
<reference evidence="2 3" key="1">
    <citation type="journal article" date="2021" name="Elife">
        <title>Chloroplast acquisition without the gene transfer in kleptoplastic sea slugs, Plakobranchus ocellatus.</title>
        <authorList>
            <person name="Maeda T."/>
            <person name="Takahashi S."/>
            <person name="Yoshida T."/>
            <person name="Shimamura S."/>
            <person name="Takaki Y."/>
            <person name="Nagai Y."/>
            <person name="Toyoda A."/>
            <person name="Suzuki Y."/>
            <person name="Arimoto A."/>
            <person name="Ishii H."/>
            <person name="Satoh N."/>
            <person name="Nishiyama T."/>
            <person name="Hasebe M."/>
            <person name="Maruyama T."/>
            <person name="Minagawa J."/>
            <person name="Obokata J."/>
            <person name="Shigenobu S."/>
        </authorList>
    </citation>
    <scope>NUCLEOTIDE SEQUENCE [LARGE SCALE GENOMIC DNA]</scope>
</reference>
<evidence type="ECO:0000313" key="2">
    <source>
        <dbReference type="EMBL" id="GFO46019.1"/>
    </source>
</evidence>
<feature type="region of interest" description="Disordered" evidence="1">
    <location>
        <begin position="1"/>
        <end position="64"/>
    </location>
</feature>
<name>A0AAV4DPV0_9GAST</name>